<comment type="caution">
    <text evidence="1">The sequence shown here is derived from an EMBL/GenBank/DDBJ whole genome shotgun (WGS) entry which is preliminary data.</text>
</comment>
<dbReference type="Proteomes" id="UP000605970">
    <property type="component" value="Unassembled WGS sequence"/>
</dbReference>
<dbReference type="EMBL" id="JABEBT010000080">
    <property type="protein sequence ID" value="KAF7633286.1"/>
    <property type="molecule type" value="Genomic_DNA"/>
</dbReference>
<keyword evidence="2" id="KW-1185">Reference proteome</keyword>
<evidence type="ECO:0000313" key="2">
    <source>
        <dbReference type="Proteomes" id="UP000605970"/>
    </source>
</evidence>
<organism evidence="1 2">
    <name type="scientific">Meloidogyne graminicola</name>
    <dbReference type="NCBI Taxonomy" id="189291"/>
    <lineage>
        <taxon>Eukaryota</taxon>
        <taxon>Metazoa</taxon>
        <taxon>Ecdysozoa</taxon>
        <taxon>Nematoda</taxon>
        <taxon>Chromadorea</taxon>
        <taxon>Rhabditida</taxon>
        <taxon>Tylenchina</taxon>
        <taxon>Tylenchomorpha</taxon>
        <taxon>Tylenchoidea</taxon>
        <taxon>Meloidogynidae</taxon>
        <taxon>Meloidogyninae</taxon>
        <taxon>Meloidogyne</taxon>
    </lineage>
</organism>
<feature type="non-terminal residue" evidence="1">
    <location>
        <position position="1"/>
    </location>
</feature>
<sequence>FYINIYIIKFYLKNYNIPKCFPPSSEDLTNINSSSSINIEKKNKNIQAAHVSILFNKNFNSSNDYPE</sequence>
<evidence type="ECO:0000313" key="1">
    <source>
        <dbReference type="EMBL" id="KAF7633286.1"/>
    </source>
</evidence>
<proteinExistence type="predicted"/>
<reference evidence="1" key="1">
    <citation type="journal article" date="2020" name="Ecol. Evol.">
        <title>Genome structure and content of the rice root-knot nematode (Meloidogyne graminicola).</title>
        <authorList>
            <person name="Phan N.T."/>
            <person name="Danchin E.G.J."/>
            <person name="Klopp C."/>
            <person name="Perfus-Barbeoch L."/>
            <person name="Kozlowski D.K."/>
            <person name="Koutsovoulos G.D."/>
            <person name="Lopez-Roques C."/>
            <person name="Bouchez O."/>
            <person name="Zahm M."/>
            <person name="Besnard G."/>
            <person name="Bellafiore S."/>
        </authorList>
    </citation>
    <scope>NUCLEOTIDE SEQUENCE</scope>
    <source>
        <strain evidence="1">VN-18</strain>
    </source>
</reference>
<dbReference type="AlphaFoldDB" id="A0A8S9ZJ07"/>
<accession>A0A8S9ZJ07</accession>
<protein>
    <submittedName>
        <fullName evidence="1">Uncharacterized protein</fullName>
    </submittedName>
</protein>
<gene>
    <name evidence="1" type="ORF">Mgra_00007325</name>
</gene>
<name>A0A8S9ZJ07_9BILA</name>